<dbReference type="GO" id="GO:0022627">
    <property type="term" value="C:cytosolic small ribosomal subunit"/>
    <property type="evidence" value="ECO:0007669"/>
    <property type="project" value="UniProtKB-UniRule"/>
</dbReference>
<dbReference type="PANTHER" id="PTHR11760:SF32">
    <property type="entry name" value="SMALL RIBOSOMAL SUBUNIT PROTEIN US3"/>
    <property type="match status" value="1"/>
</dbReference>
<keyword evidence="2 6" id="KW-0699">rRNA-binding</keyword>
<keyword evidence="3 6" id="KW-0694">RNA-binding</keyword>
<keyword evidence="4 6" id="KW-0689">Ribosomal protein</keyword>
<dbReference type="PANTHER" id="PTHR11760">
    <property type="entry name" value="30S/40S RIBOSOMAL PROTEIN S3"/>
    <property type="match status" value="1"/>
</dbReference>
<dbReference type="InterPro" id="IPR001351">
    <property type="entry name" value="Ribosomal_uS3_C"/>
</dbReference>
<dbReference type="InterPro" id="IPR009019">
    <property type="entry name" value="KH_sf_prok-type"/>
</dbReference>
<evidence type="ECO:0000256" key="4">
    <source>
        <dbReference type="ARBA" id="ARBA00022980"/>
    </source>
</evidence>
<proteinExistence type="inferred from homology"/>
<feature type="region of interest" description="Disordered" evidence="7">
    <location>
        <begin position="196"/>
        <end position="309"/>
    </location>
</feature>
<evidence type="ECO:0000256" key="1">
    <source>
        <dbReference type="ARBA" id="ARBA00010761"/>
    </source>
</evidence>
<dbReference type="InterPro" id="IPR057258">
    <property type="entry name" value="Ribosomal_uS3"/>
</dbReference>
<dbReference type="NCBIfam" id="NF003219">
    <property type="entry name" value="PRK04191.1"/>
    <property type="match status" value="1"/>
</dbReference>
<dbReference type="Proteomes" id="UP000520052">
    <property type="component" value="Unassembled WGS sequence"/>
</dbReference>
<organism evidence="9 10">
    <name type="scientific">Marine Group I thaumarchaeote</name>
    <dbReference type="NCBI Taxonomy" id="2511932"/>
    <lineage>
        <taxon>Archaea</taxon>
        <taxon>Nitrososphaerota</taxon>
        <taxon>Marine Group I</taxon>
    </lineage>
</organism>
<dbReference type="SMART" id="SM00322">
    <property type="entry name" value="KH"/>
    <property type="match status" value="1"/>
</dbReference>
<dbReference type="GO" id="GO:0019843">
    <property type="term" value="F:rRNA binding"/>
    <property type="evidence" value="ECO:0007669"/>
    <property type="project" value="UniProtKB-UniRule"/>
</dbReference>
<keyword evidence="5 6" id="KW-0687">Ribonucleoprotein</keyword>
<name>A0A7K4N7K1_9ARCH</name>
<evidence type="ECO:0000259" key="8">
    <source>
        <dbReference type="PROSITE" id="PS50823"/>
    </source>
</evidence>
<dbReference type="EMBL" id="JACATC010000007">
    <property type="protein sequence ID" value="NWJ84342.1"/>
    <property type="molecule type" value="Genomic_DNA"/>
</dbReference>
<dbReference type="Gene3D" id="3.30.300.20">
    <property type="match status" value="1"/>
</dbReference>
<evidence type="ECO:0000256" key="7">
    <source>
        <dbReference type="SAM" id="MobiDB-lite"/>
    </source>
</evidence>
<reference evidence="9 10" key="1">
    <citation type="journal article" date="2019" name="Environ. Microbiol.">
        <title>Genomics insights into ecotype formation of ammonia-oxidizing archaea in the deep ocean.</title>
        <authorList>
            <person name="Wang Y."/>
            <person name="Huang J.M."/>
            <person name="Cui G.J."/>
            <person name="Nunoura T."/>
            <person name="Takaki Y."/>
            <person name="Li W.L."/>
            <person name="Li J."/>
            <person name="Gao Z.M."/>
            <person name="Takai K."/>
            <person name="Zhang A.Q."/>
            <person name="Stepanauskas R."/>
        </authorList>
    </citation>
    <scope>NUCLEOTIDE SEQUENCE [LARGE SCALE GENOMIC DNA]</scope>
    <source>
        <strain evidence="9 10">T3L1</strain>
    </source>
</reference>
<evidence type="ECO:0000313" key="10">
    <source>
        <dbReference type="Proteomes" id="UP000520052"/>
    </source>
</evidence>
<dbReference type="NCBIfam" id="TIGR01008">
    <property type="entry name" value="uS3_euk_arch"/>
    <property type="match status" value="1"/>
</dbReference>
<dbReference type="SUPFAM" id="SSF54814">
    <property type="entry name" value="Prokaryotic type KH domain (KH-domain type II)"/>
    <property type="match status" value="1"/>
</dbReference>
<comment type="subunit">
    <text evidence="6">Part of the 30S ribosomal subunit.</text>
</comment>
<dbReference type="HAMAP" id="MF_01309_A">
    <property type="entry name" value="Ribosomal_uS3_A"/>
    <property type="match status" value="1"/>
</dbReference>
<dbReference type="GO" id="GO:0006412">
    <property type="term" value="P:translation"/>
    <property type="evidence" value="ECO:0007669"/>
    <property type="project" value="UniProtKB-UniRule"/>
</dbReference>
<dbReference type="InterPro" id="IPR005703">
    <property type="entry name" value="Ribosomal_uS3_euk/arc"/>
</dbReference>
<dbReference type="GO" id="GO:0003735">
    <property type="term" value="F:structural constituent of ribosome"/>
    <property type="evidence" value="ECO:0007669"/>
    <property type="project" value="UniProtKB-UniRule"/>
</dbReference>
<dbReference type="InterPro" id="IPR015946">
    <property type="entry name" value="KH_dom-like_a/b"/>
</dbReference>
<dbReference type="FunFam" id="3.30.300.20:FF:000001">
    <property type="entry name" value="30S ribosomal protein S3"/>
    <property type="match status" value="1"/>
</dbReference>
<comment type="similarity">
    <text evidence="1 6">Belongs to the universal ribosomal protein uS3 family.</text>
</comment>
<evidence type="ECO:0000256" key="6">
    <source>
        <dbReference type="HAMAP-Rule" id="MF_01309"/>
    </source>
</evidence>
<dbReference type="SUPFAM" id="SSF54821">
    <property type="entry name" value="Ribosomal protein S3 C-terminal domain"/>
    <property type="match status" value="1"/>
</dbReference>
<accession>A0A7K4N7K1</accession>
<dbReference type="PROSITE" id="PS50823">
    <property type="entry name" value="KH_TYPE_2"/>
    <property type="match status" value="1"/>
</dbReference>
<dbReference type="CDD" id="cd02411">
    <property type="entry name" value="KH-II_30S_S3_arch"/>
    <property type="match status" value="1"/>
</dbReference>
<feature type="domain" description="KH type-2" evidence="8">
    <location>
        <begin position="17"/>
        <end position="86"/>
    </location>
</feature>
<feature type="compositionally biased region" description="Basic and acidic residues" evidence="7">
    <location>
        <begin position="196"/>
        <end position="299"/>
    </location>
</feature>
<dbReference type="InterPro" id="IPR027488">
    <property type="entry name" value="Ribosomal_uS3_arc"/>
</dbReference>
<comment type="caution">
    <text evidence="9">The sequence shown here is derived from an EMBL/GenBank/DDBJ whole genome shotgun (WGS) entry which is preliminary data.</text>
</comment>
<dbReference type="InterPro" id="IPR004087">
    <property type="entry name" value="KH_dom"/>
</dbReference>
<evidence type="ECO:0000256" key="5">
    <source>
        <dbReference type="ARBA" id="ARBA00023274"/>
    </source>
</evidence>
<dbReference type="Pfam" id="PF00189">
    <property type="entry name" value="Ribosomal_S3_C"/>
    <property type="match status" value="1"/>
</dbReference>
<dbReference type="InterPro" id="IPR036419">
    <property type="entry name" value="Ribosomal_S3_C_sf"/>
</dbReference>
<evidence type="ECO:0000256" key="3">
    <source>
        <dbReference type="ARBA" id="ARBA00022884"/>
    </source>
</evidence>
<evidence type="ECO:0000313" key="9">
    <source>
        <dbReference type="EMBL" id="NWJ84342.1"/>
    </source>
</evidence>
<comment type="function">
    <text evidence="6">Binds the lower part of the 30S subunit head.</text>
</comment>
<dbReference type="InterPro" id="IPR004044">
    <property type="entry name" value="KH_dom_type_2"/>
</dbReference>
<dbReference type="Pfam" id="PF07650">
    <property type="entry name" value="KH_2"/>
    <property type="match status" value="1"/>
</dbReference>
<dbReference type="AlphaFoldDB" id="A0A7K4N7K1"/>
<evidence type="ECO:0000256" key="2">
    <source>
        <dbReference type="ARBA" id="ARBA00022730"/>
    </source>
</evidence>
<dbReference type="Gene3D" id="6.10.250.1010">
    <property type="match status" value="1"/>
</dbReference>
<dbReference type="Gene3D" id="3.30.1140.32">
    <property type="entry name" value="Ribosomal protein S3, C-terminal domain"/>
    <property type="match status" value="1"/>
</dbReference>
<sequence>MSAVKNVIKDNYNMMLLKDYLREAIKDAGFSHAEISKTPTGTRVALHVTRPGIVIGRKGTGIRALTEKLATDFNLKNPQISVVEIDKPELVPGVMCNRMAAHIERGTAFRRATMWTLKQIMENGAMGVQITISGKLRGDRSAFEKHTAGILPRAGHHAEIIVEQDIAHVKTKMGLIGIRIRIARKDKLIPEFEMRDEKPKKVKQEEKTEKVSDQTEKVSDQTEKVSDQTEKVRDKTEKVSDQTEKVSDQTEKVSDQTEKVSDQTEKVSDQTEKVSDQTEKVKTESEQIAIEEEKMKSLETLEEEENRLK</sequence>
<protein>
    <recommendedName>
        <fullName evidence="6">Small ribosomal subunit protein uS3</fullName>
    </recommendedName>
</protein>
<feature type="compositionally biased region" description="Acidic residues" evidence="7">
    <location>
        <begin position="300"/>
        <end position="309"/>
    </location>
</feature>
<gene>
    <name evidence="6" type="primary">rps3</name>
    <name evidence="9" type="ORF">HX854_06430</name>
</gene>
<dbReference type="SUPFAM" id="SSF58104">
    <property type="entry name" value="Methyl-accepting chemotaxis protein (MCP) signaling domain"/>
    <property type="match status" value="1"/>
</dbReference>